<reference evidence="1 2" key="1">
    <citation type="submission" date="2019-03" db="EMBL/GenBank/DDBJ databases">
        <title>Subsurface microbial communities from deep shales in Ohio and West Virginia, USA.</title>
        <authorList>
            <person name="Wrighton K."/>
        </authorList>
    </citation>
    <scope>NUCLEOTIDE SEQUENCE [LARGE SCALE GENOMIC DNA]</scope>
    <source>
        <strain evidence="1 2">MSL 6dP</strain>
    </source>
</reference>
<dbReference type="Proteomes" id="UP000295832">
    <property type="component" value="Unassembled WGS sequence"/>
</dbReference>
<protein>
    <submittedName>
        <fullName evidence="1">Uncharacterized protein</fullName>
    </submittedName>
</protein>
<dbReference type="AlphaFoldDB" id="A0A4R8GYA2"/>
<accession>A0A4R8GYA2</accession>
<evidence type="ECO:0000313" key="2">
    <source>
        <dbReference type="Proteomes" id="UP000295832"/>
    </source>
</evidence>
<dbReference type="EMBL" id="SOEG01000013">
    <property type="protein sequence ID" value="TDX51370.1"/>
    <property type="molecule type" value="Genomic_DNA"/>
</dbReference>
<sequence length="29" mass="3389">MGMYEDNTMLFIFLILILLLFSGDMGVKY</sequence>
<name>A0A4R8GYA2_9FIRM</name>
<keyword evidence="2" id="KW-1185">Reference proteome</keyword>
<comment type="caution">
    <text evidence="1">The sequence shown here is derived from an EMBL/GenBank/DDBJ whole genome shotgun (WGS) entry which is preliminary data.</text>
</comment>
<dbReference type="STRING" id="926561.GCA_000379025_01560"/>
<organism evidence="1 2">
    <name type="scientific">Orenia marismortui</name>
    <dbReference type="NCBI Taxonomy" id="46469"/>
    <lineage>
        <taxon>Bacteria</taxon>
        <taxon>Bacillati</taxon>
        <taxon>Bacillota</taxon>
        <taxon>Clostridia</taxon>
        <taxon>Halanaerobiales</taxon>
        <taxon>Halobacteroidaceae</taxon>
        <taxon>Orenia</taxon>
    </lineage>
</organism>
<evidence type="ECO:0000313" key="1">
    <source>
        <dbReference type="EMBL" id="TDX51370.1"/>
    </source>
</evidence>
<proteinExistence type="predicted"/>
<gene>
    <name evidence="1" type="ORF">C7959_11315</name>
</gene>